<organism evidence="2 3">
    <name type="scientific">Streptomyces pseudovenezuelae</name>
    <dbReference type="NCBI Taxonomy" id="67350"/>
    <lineage>
        <taxon>Bacteria</taxon>
        <taxon>Bacillati</taxon>
        <taxon>Actinomycetota</taxon>
        <taxon>Actinomycetes</taxon>
        <taxon>Kitasatosporales</taxon>
        <taxon>Streptomycetaceae</taxon>
        <taxon>Streptomyces</taxon>
        <taxon>Streptomyces aurantiacus group</taxon>
    </lineage>
</organism>
<keyword evidence="3" id="KW-1185">Reference proteome</keyword>
<reference evidence="2 3" key="1">
    <citation type="submission" date="2023-04" db="EMBL/GenBank/DDBJ databases">
        <title>Forest soil microbial communities from Buena Vista Peninsula, Colon Province, Panama.</title>
        <authorList>
            <person name="Bouskill N."/>
        </authorList>
    </citation>
    <scope>NUCLEOTIDE SEQUENCE [LARGE SCALE GENOMIC DNA]</scope>
    <source>
        <strain evidence="2 3">GGS1</strain>
    </source>
</reference>
<proteinExistence type="predicted"/>
<dbReference type="EMBL" id="JARXVH010000022">
    <property type="protein sequence ID" value="MDH6221411.1"/>
    <property type="molecule type" value="Genomic_DNA"/>
</dbReference>
<gene>
    <name evidence="2" type="ORF">M2283_008757</name>
</gene>
<dbReference type="Proteomes" id="UP001160499">
    <property type="component" value="Unassembled WGS sequence"/>
</dbReference>
<name>A0ABT6M0E5_9ACTN</name>
<feature type="compositionally biased region" description="Low complexity" evidence="1">
    <location>
        <begin position="172"/>
        <end position="193"/>
    </location>
</feature>
<comment type="caution">
    <text evidence="2">The sequence shown here is derived from an EMBL/GenBank/DDBJ whole genome shotgun (WGS) entry which is preliminary data.</text>
</comment>
<protein>
    <submittedName>
        <fullName evidence="2">Uncharacterized protein</fullName>
    </submittedName>
</protein>
<accession>A0ABT6M0E5</accession>
<sequence>MPMYQHTKPITVTIAACHSSAAASVASGRRSHAVPSRSRPATADSTAAIPHTVADSSRGPRGRRTGTARTAKPTSPASAQAEKASPVPSVRPQPWTVQAPTATSNAPYSTTRRGRRPSRSGTTTATTTGAQPTKTPGTAGSAVRSAAMTARLKPTMPTAVSSARRARWRGTSARSRAVAPAPASGASSTQASP</sequence>
<feature type="region of interest" description="Disordered" evidence="1">
    <location>
        <begin position="25"/>
        <end position="193"/>
    </location>
</feature>
<evidence type="ECO:0000256" key="1">
    <source>
        <dbReference type="SAM" id="MobiDB-lite"/>
    </source>
</evidence>
<evidence type="ECO:0000313" key="3">
    <source>
        <dbReference type="Proteomes" id="UP001160499"/>
    </source>
</evidence>
<evidence type="ECO:0000313" key="2">
    <source>
        <dbReference type="EMBL" id="MDH6221411.1"/>
    </source>
</evidence>
<feature type="compositionally biased region" description="Low complexity" evidence="1">
    <location>
        <begin position="119"/>
        <end position="140"/>
    </location>
</feature>
<feature type="compositionally biased region" description="Polar residues" evidence="1">
    <location>
        <begin position="95"/>
        <end position="108"/>
    </location>
</feature>